<sequence length="209" mass="24079">MTGPTFPSDYDYRTYNERLEKLIAFRQVSLERDLERLHAWLNAEHVLPYWQLNDPLPTFRAELVEKIEDEHLAPYIGYLDHVPMSYWECYWAADDVIADYCETNAADQGIHLLIGPAEYLGRGYAEPLVRAVTEMQFCHPETDRILTEPDVRNETVIHVFEKCGFEPLREIELPEKDALLMACERAQFQQHGSSGNETRVSADTGGDGQ</sequence>
<dbReference type="AlphaFoldDB" id="A0ABD5YQE2"/>
<proteinExistence type="predicted"/>
<dbReference type="InterPro" id="IPR016181">
    <property type="entry name" value="Acyl_CoA_acyltransferase"/>
</dbReference>
<dbReference type="PANTHER" id="PTHR31438:SF1">
    <property type="entry name" value="LYSINE N-ACYLTRANSFERASE C17G9.06C-RELATED"/>
    <property type="match status" value="1"/>
</dbReference>
<feature type="region of interest" description="Disordered" evidence="2">
    <location>
        <begin position="190"/>
        <end position="209"/>
    </location>
</feature>
<gene>
    <name evidence="4" type="ORF">ACFQL7_18365</name>
</gene>
<dbReference type="PANTHER" id="PTHR31438">
    <property type="entry name" value="LYSINE N-ACYLTRANSFERASE C17G9.06C-RELATED"/>
    <property type="match status" value="1"/>
</dbReference>
<protein>
    <submittedName>
        <fullName evidence="4">GNAT family N-acetyltransferase</fullName>
        <ecNumber evidence="4">2.3.1.-</ecNumber>
    </submittedName>
</protein>
<dbReference type="EC" id="2.3.1.-" evidence="4"/>
<organism evidence="4 5">
    <name type="scientific">Halocatena marina</name>
    <dbReference type="NCBI Taxonomy" id="2934937"/>
    <lineage>
        <taxon>Archaea</taxon>
        <taxon>Methanobacteriati</taxon>
        <taxon>Methanobacteriota</taxon>
        <taxon>Stenosarchaea group</taxon>
        <taxon>Halobacteria</taxon>
        <taxon>Halobacteriales</taxon>
        <taxon>Natronomonadaceae</taxon>
        <taxon>Halocatena</taxon>
    </lineage>
</organism>
<dbReference type="RefSeq" id="WP_264555576.1">
    <property type="nucleotide sequence ID" value="NZ_CP109979.1"/>
</dbReference>
<dbReference type="Pfam" id="PF13523">
    <property type="entry name" value="Acetyltransf_8"/>
    <property type="match status" value="1"/>
</dbReference>
<evidence type="ECO:0000256" key="2">
    <source>
        <dbReference type="SAM" id="MobiDB-lite"/>
    </source>
</evidence>
<dbReference type="GO" id="GO:0016746">
    <property type="term" value="F:acyltransferase activity"/>
    <property type="evidence" value="ECO:0007669"/>
    <property type="project" value="UniProtKB-KW"/>
</dbReference>
<keyword evidence="5" id="KW-1185">Reference proteome</keyword>
<evidence type="ECO:0000313" key="4">
    <source>
        <dbReference type="EMBL" id="MFC7191568.1"/>
    </source>
</evidence>
<dbReference type="PROSITE" id="PS51186">
    <property type="entry name" value="GNAT"/>
    <property type="match status" value="1"/>
</dbReference>
<dbReference type="EMBL" id="JBHTAX010000001">
    <property type="protein sequence ID" value="MFC7191568.1"/>
    <property type="molecule type" value="Genomic_DNA"/>
</dbReference>
<dbReference type="Proteomes" id="UP001596417">
    <property type="component" value="Unassembled WGS sequence"/>
</dbReference>
<keyword evidence="1" id="KW-0046">Antibiotic resistance</keyword>
<dbReference type="GO" id="GO:0046677">
    <property type="term" value="P:response to antibiotic"/>
    <property type="evidence" value="ECO:0007669"/>
    <property type="project" value="UniProtKB-KW"/>
</dbReference>
<dbReference type="GeneID" id="76201309"/>
<feature type="compositionally biased region" description="Polar residues" evidence="2">
    <location>
        <begin position="190"/>
        <end position="201"/>
    </location>
</feature>
<reference evidence="4 5" key="1">
    <citation type="journal article" date="2019" name="Int. J. Syst. Evol. Microbiol.">
        <title>The Global Catalogue of Microorganisms (GCM) 10K type strain sequencing project: providing services to taxonomists for standard genome sequencing and annotation.</title>
        <authorList>
            <consortium name="The Broad Institute Genomics Platform"/>
            <consortium name="The Broad Institute Genome Sequencing Center for Infectious Disease"/>
            <person name="Wu L."/>
            <person name="Ma J."/>
        </authorList>
    </citation>
    <scope>NUCLEOTIDE SEQUENCE [LARGE SCALE GENOMIC DNA]</scope>
    <source>
        <strain evidence="4 5">RDMS1</strain>
    </source>
</reference>
<comment type="caution">
    <text evidence="4">The sequence shown here is derived from an EMBL/GenBank/DDBJ whole genome shotgun (WGS) entry which is preliminary data.</text>
</comment>
<name>A0ABD5YQE2_9EURY</name>
<feature type="domain" description="N-acetyltransferase" evidence="3">
    <location>
        <begin position="23"/>
        <end position="186"/>
    </location>
</feature>
<dbReference type="SUPFAM" id="SSF55729">
    <property type="entry name" value="Acyl-CoA N-acyltransferases (Nat)"/>
    <property type="match status" value="1"/>
</dbReference>
<evidence type="ECO:0000259" key="3">
    <source>
        <dbReference type="PROSITE" id="PS51186"/>
    </source>
</evidence>
<dbReference type="InterPro" id="IPR000182">
    <property type="entry name" value="GNAT_dom"/>
</dbReference>
<evidence type="ECO:0000313" key="5">
    <source>
        <dbReference type="Proteomes" id="UP001596417"/>
    </source>
</evidence>
<keyword evidence="4" id="KW-0808">Transferase</keyword>
<dbReference type="SMART" id="SM01006">
    <property type="entry name" value="AlcB"/>
    <property type="match status" value="1"/>
</dbReference>
<dbReference type="InterPro" id="IPR019432">
    <property type="entry name" value="Acyltransferase_MbtK/IucB-like"/>
</dbReference>
<dbReference type="Gene3D" id="3.40.630.30">
    <property type="match status" value="1"/>
</dbReference>
<keyword evidence="4" id="KW-0012">Acyltransferase</keyword>
<accession>A0ABD5YQE2</accession>
<evidence type="ECO:0000256" key="1">
    <source>
        <dbReference type="ARBA" id="ARBA00023251"/>
    </source>
</evidence>